<dbReference type="HOGENOM" id="CLU_016043_13_4_9"/>
<keyword evidence="3" id="KW-0378">Hydrolase</keyword>
<dbReference type="GO" id="GO:0006508">
    <property type="term" value="P:proteolysis"/>
    <property type="evidence" value="ECO:0007669"/>
    <property type="project" value="UniProtKB-KW"/>
</dbReference>
<evidence type="ECO:0000259" key="6">
    <source>
        <dbReference type="PROSITE" id="PS51781"/>
    </source>
</evidence>
<evidence type="ECO:0000256" key="4">
    <source>
        <dbReference type="ARBA" id="ARBA00022807"/>
    </source>
</evidence>
<dbReference type="InterPro" id="IPR000064">
    <property type="entry name" value="NLP_P60_dom"/>
</dbReference>
<feature type="domain" description="SH3b" evidence="6">
    <location>
        <begin position="103"/>
        <end position="166"/>
    </location>
</feature>
<dbReference type="EMBL" id="CP000853">
    <property type="protein sequence ID" value="ABW19317.1"/>
    <property type="molecule type" value="Genomic_DNA"/>
</dbReference>
<dbReference type="Pfam" id="PF00877">
    <property type="entry name" value="NLPC_P60"/>
    <property type="match status" value="1"/>
</dbReference>
<evidence type="ECO:0000256" key="5">
    <source>
        <dbReference type="SAM" id="SignalP"/>
    </source>
</evidence>
<dbReference type="PANTHER" id="PTHR47053">
    <property type="entry name" value="MUREIN DD-ENDOPEPTIDASE MEPH-RELATED"/>
    <property type="match status" value="1"/>
</dbReference>
<feature type="domain" description="NlpC/P60" evidence="7">
    <location>
        <begin position="241"/>
        <end position="374"/>
    </location>
</feature>
<feature type="signal peptide" evidence="5">
    <location>
        <begin position="1"/>
        <end position="27"/>
    </location>
</feature>
<dbReference type="Gene3D" id="3.90.1720.10">
    <property type="entry name" value="endopeptidase domain like (from Nostoc punctiforme)"/>
    <property type="match status" value="1"/>
</dbReference>
<keyword evidence="4" id="KW-0788">Thiol protease</keyword>
<dbReference type="GO" id="GO:0008234">
    <property type="term" value="F:cysteine-type peptidase activity"/>
    <property type="evidence" value="ECO:0007669"/>
    <property type="project" value="UniProtKB-KW"/>
</dbReference>
<sequence length="374" mass="41557">MIIISMKRRRFVMCMALASSIFTTTFASGLDYSGTIISTQAIIREDKFGNSKELDKLNIGSKVMIKEILDEWYLVELSNGKGEGWISSQEAIITDANYRENKIKKGEITGDGLRVRVGPSLNDNVITNVSSGHIVTIIGESAEWYEVILSNNVKGWVHSDYVKITHNLPTGRLVNDAIALKEYAGENEKNVDTLKISEMVYIKGYQDKWYNVITSSNKEGWVESKYVSVQNTNVNRSSSGRNAFEDIEAIATKYLGKKYVSGGNGPNGFDCSGFTSYILKTYYSDYLNAKGIKQLPRTATGQAGIGTTVNRGELEIGDLVFFDTSGKIGNDIGHVGIYIGNGRIIHASTSRRQIVIDSLSDRYYSTRYMKAIRL</sequence>
<evidence type="ECO:0000259" key="7">
    <source>
        <dbReference type="PROSITE" id="PS51935"/>
    </source>
</evidence>
<dbReference type="KEGG" id="aoe:Clos_1777"/>
<dbReference type="SMART" id="SM00287">
    <property type="entry name" value="SH3b"/>
    <property type="match status" value="3"/>
</dbReference>
<dbReference type="PROSITE" id="PS51781">
    <property type="entry name" value="SH3B"/>
    <property type="match status" value="1"/>
</dbReference>
<dbReference type="InterPro" id="IPR038765">
    <property type="entry name" value="Papain-like_cys_pep_sf"/>
</dbReference>
<gene>
    <name evidence="8" type="ordered locus">Clos_1777</name>
</gene>
<dbReference type="SUPFAM" id="SSF54001">
    <property type="entry name" value="Cysteine proteinases"/>
    <property type="match status" value="1"/>
</dbReference>
<proteinExistence type="inferred from homology"/>
<evidence type="ECO:0000313" key="9">
    <source>
        <dbReference type="Proteomes" id="UP000000269"/>
    </source>
</evidence>
<dbReference type="PANTHER" id="PTHR47053:SF1">
    <property type="entry name" value="MUREIN DD-ENDOPEPTIDASE MEPH-RELATED"/>
    <property type="match status" value="1"/>
</dbReference>
<dbReference type="InterPro" id="IPR003646">
    <property type="entry name" value="SH3-like_bac-type"/>
</dbReference>
<comment type="similarity">
    <text evidence="1">Belongs to the peptidase C40 family.</text>
</comment>
<name>A8MHN5_ALKOO</name>
<keyword evidence="9" id="KW-1185">Reference proteome</keyword>
<evidence type="ECO:0000256" key="1">
    <source>
        <dbReference type="ARBA" id="ARBA00007074"/>
    </source>
</evidence>
<accession>A8MHN5</accession>
<dbReference type="PROSITE" id="PS51935">
    <property type="entry name" value="NLPC_P60"/>
    <property type="match status" value="1"/>
</dbReference>
<dbReference type="AlphaFoldDB" id="A8MHN5"/>
<dbReference type="eggNOG" id="COG0791">
    <property type="taxonomic scope" value="Bacteria"/>
</dbReference>
<evidence type="ECO:0000256" key="2">
    <source>
        <dbReference type="ARBA" id="ARBA00022670"/>
    </source>
</evidence>
<evidence type="ECO:0000256" key="3">
    <source>
        <dbReference type="ARBA" id="ARBA00022801"/>
    </source>
</evidence>
<dbReference type="STRING" id="350688.Clos_1777"/>
<reference evidence="9" key="1">
    <citation type="submission" date="2007-10" db="EMBL/GenBank/DDBJ databases">
        <title>Complete genome of Alkaliphilus oremlandii OhILAs.</title>
        <authorList>
            <person name="Copeland A."/>
            <person name="Lucas S."/>
            <person name="Lapidus A."/>
            <person name="Barry K."/>
            <person name="Detter J.C."/>
            <person name="Glavina del Rio T."/>
            <person name="Hammon N."/>
            <person name="Israni S."/>
            <person name="Dalin E."/>
            <person name="Tice H."/>
            <person name="Pitluck S."/>
            <person name="Chain P."/>
            <person name="Malfatti S."/>
            <person name="Shin M."/>
            <person name="Vergez L."/>
            <person name="Schmutz J."/>
            <person name="Larimer F."/>
            <person name="Land M."/>
            <person name="Hauser L."/>
            <person name="Kyrpides N."/>
            <person name="Mikhailova N."/>
            <person name="Stolz J.F."/>
            <person name="Dawson A."/>
            <person name="Fisher E."/>
            <person name="Crable B."/>
            <person name="Perera E."/>
            <person name="Lisak J."/>
            <person name="Ranganathan M."/>
            <person name="Basu P."/>
            <person name="Richardson P."/>
        </authorList>
    </citation>
    <scope>NUCLEOTIDE SEQUENCE [LARGE SCALE GENOMIC DNA]</scope>
    <source>
        <strain evidence="9">OhILAs</strain>
    </source>
</reference>
<protein>
    <submittedName>
        <fullName evidence="8">NLP/P60 protein</fullName>
    </submittedName>
</protein>
<dbReference type="Pfam" id="PF08239">
    <property type="entry name" value="SH3_3"/>
    <property type="match status" value="1"/>
</dbReference>
<dbReference type="InterPro" id="IPR051202">
    <property type="entry name" value="Peptidase_C40"/>
</dbReference>
<dbReference type="Gene3D" id="2.30.30.40">
    <property type="entry name" value="SH3 Domains"/>
    <property type="match status" value="2"/>
</dbReference>
<dbReference type="OrthoDB" id="9808890at2"/>
<dbReference type="eggNOG" id="COG3103">
    <property type="taxonomic scope" value="Bacteria"/>
</dbReference>
<evidence type="ECO:0000313" key="8">
    <source>
        <dbReference type="EMBL" id="ABW19317.1"/>
    </source>
</evidence>
<feature type="chain" id="PRO_5002726631" evidence="5">
    <location>
        <begin position="28"/>
        <end position="374"/>
    </location>
</feature>
<keyword evidence="2" id="KW-0645">Protease</keyword>
<keyword evidence="5" id="KW-0732">Signal</keyword>
<organism evidence="8 9">
    <name type="scientific">Alkaliphilus oremlandii (strain OhILAs)</name>
    <name type="common">Clostridium oremlandii (strain OhILAs)</name>
    <dbReference type="NCBI Taxonomy" id="350688"/>
    <lineage>
        <taxon>Bacteria</taxon>
        <taxon>Bacillati</taxon>
        <taxon>Bacillota</taxon>
        <taxon>Clostridia</taxon>
        <taxon>Peptostreptococcales</taxon>
        <taxon>Natronincolaceae</taxon>
        <taxon>Alkaliphilus</taxon>
    </lineage>
</organism>
<dbReference type="Proteomes" id="UP000000269">
    <property type="component" value="Chromosome"/>
</dbReference>